<dbReference type="RefSeq" id="WP_241053363.1">
    <property type="nucleotide sequence ID" value="NZ_JAKZBV010000001.1"/>
</dbReference>
<dbReference type="EMBL" id="JAKZBV010000001">
    <property type="protein sequence ID" value="MCH6469891.1"/>
    <property type="molecule type" value="Genomic_DNA"/>
</dbReference>
<gene>
    <name evidence="1" type="ORF">L0M17_07820</name>
</gene>
<name>A0ABS9TZN4_9MICC</name>
<evidence type="ECO:0000313" key="1">
    <source>
        <dbReference type="EMBL" id="MCH6469891.1"/>
    </source>
</evidence>
<protein>
    <submittedName>
        <fullName evidence="1">Uncharacterized protein</fullName>
    </submittedName>
</protein>
<keyword evidence="2" id="KW-1185">Reference proteome</keyword>
<comment type="caution">
    <text evidence="1">The sequence shown here is derived from an EMBL/GenBank/DDBJ whole genome shotgun (WGS) entry which is preliminary data.</text>
</comment>
<dbReference type="Proteomes" id="UP001202922">
    <property type="component" value="Unassembled WGS sequence"/>
</dbReference>
<sequence length="161" mass="17240">MSSQHPPFDGGTGPAPSDAALKAALHRVFDGQIPNYGSYNLVCAAEAGGMLDGPFAGTPMPRGVVLGYRRQPIELVIAPFDRRTLEAAGRPWTIDLTNLAYAAESAPGAFDVGTSTGREFSFTVRSLCQLDSPEQTTTPRTVEQQDDADDFTAFMRQLCAL</sequence>
<organism evidence="1 2">
    <name type="scientific">Sinomonas terrae</name>
    <dbReference type="NCBI Taxonomy" id="2908838"/>
    <lineage>
        <taxon>Bacteria</taxon>
        <taxon>Bacillati</taxon>
        <taxon>Actinomycetota</taxon>
        <taxon>Actinomycetes</taxon>
        <taxon>Micrococcales</taxon>
        <taxon>Micrococcaceae</taxon>
        <taxon>Sinomonas</taxon>
    </lineage>
</organism>
<proteinExistence type="predicted"/>
<accession>A0ABS9TZN4</accession>
<evidence type="ECO:0000313" key="2">
    <source>
        <dbReference type="Proteomes" id="UP001202922"/>
    </source>
</evidence>
<reference evidence="1 2" key="1">
    <citation type="submission" date="2022-03" db="EMBL/GenBank/DDBJ databases">
        <title>Sinomonas sp. isolated from a soil.</title>
        <authorList>
            <person name="Han J."/>
            <person name="Kim D.-U."/>
        </authorList>
    </citation>
    <scope>NUCLEOTIDE SEQUENCE [LARGE SCALE GENOMIC DNA]</scope>
    <source>
        <strain evidence="1 2">5-5</strain>
    </source>
</reference>